<evidence type="ECO:0000259" key="11">
    <source>
        <dbReference type="SMART" id="SM00451"/>
    </source>
</evidence>
<feature type="region of interest" description="Disordered" evidence="10">
    <location>
        <begin position="25"/>
        <end position="44"/>
    </location>
</feature>
<dbReference type="PANTHER" id="PTHR45986">
    <property type="entry name" value="ZINC FINGER MATRIN-TYPE PROTEIN 2"/>
    <property type="match status" value="1"/>
</dbReference>
<comment type="subcellular location">
    <subcellularLocation>
        <location evidence="2">Nucleus</location>
    </subcellularLocation>
</comment>
<dbReference type="Pfam" id="PF12874">
    <property type="entry name" value="zf-met"/>
    <property type="match status" value="1"/>
</dbReference>
<keyword evidence="4" id="KW-0863">Zinc-finger</keyword>
<sequence>MQHHQAQNDFRRKWDKDEYEQLAQKRITEERKKKDGKPVPPVKLAPLRHRDYKVDLESNLGRTTFITKTTPQAKMGGHYCNVCDCVVKDSVNFLDHINGKKHQRNLGMSTSVERSTLDQVKKRFEVHKKKLEEKKKKDDSEERMKELREEEEKAKAYKKEKLKEKKRKAEYDLNFEDEEMAAVMGFSKFSSSKKPH</sequence>
<feature type="region of interest" description="Disordered" evidence="10">
    <location>
        <begin position="133"/>
        <end position="166"/>
    </location>
</feature>
<proteinExistence type="predicted"/>
<comment type="caution">
    <text evidence="12">The sequence shown here is derived from an EMBL/GenBank/DDBJ whole genome shotgun (WGS) entry which is preliminary data.</text>
</comment>
<keyword evidence="6" id="KW-0238">DNA-binding</keyword>
<feature type="domain" description="U1-type" evidence="11">
    <location>
        <begin position="75"/>
        <end position="109"/>
    </location>
</feature>
<evidence type="ECO:0000256" key="4">
    <source>
        <dbReference type="ARBA" id="ARBA00022771"/>
    </source>
</evidence>
<dbReference type="GO" id="GO:0003677">
    <property type="term" value="F:DNA binding"/>
    <property type="evidence" value="ECO:0007669"/>
    <property type="project" value="UniProtKB-KW"/>
</dbReference>
<keyword evidence="13" id="KW-1185">Reference proteome</keyword>
<evidence type="ECO:0000256" key="9">
    <source>
        <dbReference type="ARBA" id="ARBA00067762"/>
    </source>
</evidence>
<dbReference type="Gene3D" id="3.30.160.60">
    <property type="entry name" value="Classic Zinc Finger"/>
    <property type="match status" value="1"/>
</dbReference>
<dbReference type="InterPro" id="IPR040107">
    <property type="entry name" value="Snu23"/>
</dbReference>
<dbReference type="GO" id="GO:0005681">
    <property type="term" value="C:spliceosomal complex"/>
    <property type="evidence" value="ECO:0007669"/>
    <property type="project" value="InterPro"/>
</dbReference>
<dbReference type="EMBL" id="JAVHJS010000019">
    <property type="protein sequence ID" value="KAK2827213.1"/>
    <property type="molecule type" value="Genomic_DNA"/>
</dbReference>
<dbReference type="GO" id="GO:0000398">
    <property type="term" value="P:mRNA splicing, via spliceosome"/>
    <property type="evidence" value="ECO:0007669"/>
    <property type="project" value="InterPro"/>
</dbReference>
<protein>
    <recommendedName>
        <fullName evidence="9">Zinc finger matrin-type protein 2</fullName>
    </recommendedName>
</protein>
<dbReference type="Proteomes" id="UP001187315">
    <property type="component" value="Unassembled WGS sequence"/>
</dbReference>
<comment type="function">
    <text evidence="1">Involved in pre-mRNA splicing as a component of the spliceosome.</text>
</comment>
<organism evidence="12 13">
    <name type="scientific">Tachysurus vachellii</name>
    <name type="common">Darkbarbel catfish</name>
    <name type="synonym">Pelteobagrus vachellii</name>
    <dbReference type="NCBI Taxonomy" id="175792"/>
    <lineage>
        <taxon>Eukaryota</taxon>
        <taxon>Metazoa</taxon>
        <taxon>Chordata</taxon>
        <taxon>Craniata</taxon>
        <taxon>Vertebrata</taxon>
        <taxon>Euteleostomi</taxon>
        <taxon>Actinopterygii</taxon>
        <taxon>Neopterygii</taxon>
        <taxon>Teleostei</taxon>
        <taxon>Ostariophysi</taxon>
        <taxon>Siluriformes</taxon>
        <taxon>Bagridae</taxon>
        <taxon>Tachysurus</taxon>
    </lineage>
</organism>
<gene>
    <name evidence="12" type="ORF">Q7C36_018139</name>
</gene>
<dbReference type="AlphaFoldDB" id="A0AA88M0I2"/>
<evidence type="ECO:0000256" key="10">
    <source>
        <dbReference type="SAM" id="MobiDB-lite"/>
    </source>
</evidence>
<evidence type="ECO:0000256" key="5">
    <source>
        <dbReference type="ARBA" id="ARBA00022833"/>
    </source>
</evidence>
<dbReference type="SUPFAM" id="SSF57667">
    <property type="entry name" value="beta-beta-alpha zinc fingers"/>
    <property type="match status" value="1"/>
</dbReference>
<feature type="compositionally biased region" description="Basic and acidic residues" evidence="10">
    <location>
        <begin position="26"/>
        <end position="37"/>
    </location>
</feature>
<comment type="subunit">
    <text evidence="8">Component of the spliceosome B complex.</text>
</comment>
<evidence type="ECO:0000256" key="2">
    <source>
        <dbReference type="ARBA" id="ARBA00004123"/>
    </source>
</evidence>
<dbReference type="FunFam" id="3.30.160.60:FF:000282">
    <property type="entry name" value="Zinc finger, matrin-type 2"/>
    <property type="match status" value="1"/>
</dbReference>
<dbReference type="InterPro" id="IPR013087">
    <property type="entry name" value="Znf_C2H2_type"/>
</dbReference>
<keyword evidence="5" id="KW-0862">Zinc</keyword>
<dbReference type="InterPro" id="IPR003604">
    <property type="entry name" value="Matrin/U1-like-C_Znf_C2H2"/>
</dbReference>
<dbReference type="PANTHER" id="PTHR45986:SF1">
    <property type="entry name" value="ZINC FINGER MATRIN-TYPE PROTEIN 2"/>
    <property type="match status" value="1"/>
</dbReference>
<evidence type="ECO:0000256" key="6">
    <source>
        <dbReference type="ARBA" id="ARBA00023125"/>
    </source>
</evidence>
<evidence type="ECO:0000256" key="3">
    <source>
        <dbReference type="ARBA" id="ARBA00022723"/>
    </source>
</evidence>
<dbReference type="InterPro" id="IPR036236">
    <property type="entry name" value="Znf_C2H2_sf"/>
</dbReference>
<evidence type="ECO:0000256" key="1">
    <source>
        <dbReference type="ARBA" id="ARBA00002609"/>
    </source>
</evidence>
<keyword evidence="3" id="KW-0479">Metal-binding</keyword>
<keyword evidence="7" id="KW-0539">Nucleus</keyword>
<evidence type="ECO:0000256" key="7">
    <source>
        <dbReference type="ARBA" id="ARBA00023242"/>
    </source>
</evidence>
<dbReference type="SMART" id="SM00451">
    <property type="entry name" value="ZnF_U1"/>
    <property type="match status" value="1"/>
</dbReference>
<evidence type="ECO:0000313" key="12">
    <source>
        <dbReference type="EMBL" id="KAK2827213.1"/>
    </source>
</evidence>
<reference evidence="12" key="1">
    <citation type="submission" date="2023-08" db="EMBL/GenBank/DDBJ databases">
        <title>Pelteobagrus vachellii genome.</title>
        <authorList>
            <person name="Liu H."/>
        </authorList>
    </citation>
    <scope>NUCLEOTIDE SEQUENCE</scope>
    <source>
        <strain evidence="12">PRFRI_2022a</strain>
        <tissue evidence="12">Muscle</tissue>
    </source>
</reference>
<accession>A0AA88M0I2</accession>
<evidence type="ECO:0000313" key="13">
    <source>
        <dbReference type="Proteomes" id="UP001187315"/>
    </source>
</evidence>
<evidence type="ECO:0000256" key="8">
    <source>
        <dbReference type="ARBA" id="ARBA00063310"/>
    </source>
</evidence>
<name>A0AA88M0I2_TACVA</name>
<dbReference type="GO" id="GO:0008270">
    <property type="term" value="F:zinc ion binding"/>
    <property type="evidence" value="ECO:0007669"/>
    <property type="project" value="UniProtKB-KW"/>
</dbReference>
<dbReference type="GO" id="GO:0046540">
    <property type="term" value="C:U4/U6 x U5 tri-snRNP complex"/>
    <property type="evidence" value="ECO:0007669"/>
    <property type="project" value="TreeGrafter"/>
</dbReference>